<dbReference type="PROSITE" id="PS50234">
    <property type="entry name" value="VWFA"/>
    <property type="match status" value="1"/>
</dbReference>
<dbReference type="Proteomes" id="UP000644548">
    <property type="component" value="Unassembled WGS sequence"/>
</dbReference>
<protein>
    <recommendedName>
        <fullName evidence="2">VWFA domain-containing protein</fullName>
    </recommendedName>
</protein>
<proteinExistence type="predicted"/>
<accession>A0ABQ2S5J4</accession>
<name>A0ABQ2S5J4_9DEIO</name>
<dbReference type="Pfam" id="PF13519">
    <property type="entry name" value="VWA_2"/>
    <property type="match status" value="1"/>
</dbReference>
<feature type="signal peptide" evidence="1">
    <location>
        <begin position="1"/>
        <end position="21"/>
    </location>
</feature>
<dbReference type="SUPFAM" id="SSF53300">
    <property type="entry name" value="vWA-like"/>
    <property type="match status" value="1"/>
</dbReference>
<keyword evidence="1" id="KW-0732">Signal</keyword>
<evidence type="ECO:0000259" key="2">
    <source>
        <dbReference type="PROSITE" id="PS50234"/>
    </source>
</evidence>
<dbReference type="Gene3D" id="3.40.50.410">
    <property type="entry name" value="von Willebrand factor, type A domain"/>
    <property type="match status" value="1"/>
</dbReference>
<dbReference type="InterPro" id="IPR002035">
    <property type="entry name" value="VWF_A"/>
</dbReference>
<comment type="caution">
    <text evidence="3">The sequence shown here is derived from an EMBL/GenBank/DDBJ whole genome shotgun (WGS) entry which is preliminary data.</text>
</comment>
<evidence type="ECO:0000256" key="1">
    <source>
        <dbReference type="SAM" id="SignalP"/>
    </source>
</evidence>
<feature type="domain" description="VWFA" evidence="2">
    <location>
        <begin position="40"/>
        <end position="226"/>
    </location>
</feature>
<feature type="chain" id="PRO_5047400221" description="VWFA domain-containing protein" evidence="1">
    <location>
        <begin position="22"/>
        <end position="663"/>
    </location>
</feature>
<evidence type="ECO:0000313" key="3">
    <source>
        <dbReference type="EMBL" id="GGR91295.1"/>
    </source>
</evidence>
<reference evidence="4" key="1">
    <citation type="journal article" date="2019" name="Int. J. Syst. Evol. Microbiol.">
        <title>The Global Catalogue of Microorganisms (GCM) 10K type strain sequencing project: providing services to taxonomists for standard genome sequencing and annotation.</title>
        <authorList>
            <consortium name="The Broad Institute Genomics Platform"/>
            <consortium name="The Broad Institute Genome Sequencing Center for Infectious Disease"/>
            <person name="Wu L."/>
            <person name="Ma J."/>
        </authorList>
    </citation>
    <scope>NUCLEOTIDE SEQUENCE [LARGE SCALE GENOMIC DNA]</scope>
    <source>
        <strain evidence="4">JCM 31405</strain>
    </source>
</reference>
<sequence length="663" mass="69342">MGNRMSRAVTLSLLLLVSAGAAQDPSTCLLPTGDLPTRTRTIFVLDTSGSMRGIGDGRADIFERVKSALNTHVRATQPDQVELITFDSGLRTRRTFDAPAGSAAWNAALSTLTADGRNTHLYRSVRDALRPLNTRGGEVTQVFVLTDGIDNDTREQGKTVTAEGALNAWTGRGPLDRLTYVALGTEIPADARTALASSAYASGLTVPVNIVPDLGGAGLEGGLRRVTGDTLDTPFPDGTSIRLGHATPGLALTGDTVQGRTLALTVPAGLRPGTPALLCAPPVAGTGWIAPRERQVLLRLTGQPFAWLNPGADLALRGGEDVVLRLRAAPGIDTRRVTLGTLPAGVTGRVDAPAGSRDFTVRLTVTRPQPDLTVTPTLRLPAVGPVALPTLRGQAGGRTLARPAAPELPADASATGPDRAETGWWWLALLPVAALLLWGAARRRPAPRTEPRAAPARPFLPGVEGLEYREDRTLHLVTADGEVAGVPTPLGGPFDLGQLSRVPHLSGLRAEQHRDGLKLLRLPPDLDVSQGARLLTAGDIVRPGTLIGVAVSRQVRAPRLELGELAGLGLPLALHVTGATVQVRGPYGAHALRLSAPVTDLGQALRAPALDGLRVTLSGSTLLLLSAPTAVQLRAAGDTQALRESQPLPPQAVLDFLPDVQTP</sequence>
<organism evidence="3 4">
    <name type="scientific">Deinococcus sedimenti</name>
    <dbReference type="NCBI Taxonomy" id="1867090"/>
    <lineage>
        <taxon>Bacteria</taxon>
        <taxon>Thermotogati</taxon>
        <taxon>Deinococcota</taxon>
        <taxon>Deinococci</taxon>
        <taxon>Deinococcales</taxon>
        <taxon>Deinococcaceae</taxon>
        <taxon>Deinococcus</taxon>
    </lineage>
</organism>
<dbReference type="InterPro" id="IPR036465">
    <property type="entry name" value="vWFA_dom_sf"/>
</dbReference>
<dbReference type="EMBL" id="BMQN01000002">
    <property type="protein sequence ID" value="GGR91295.1"/>
    <property type="molecule type" value="Genomic_DNA"/>
</dbReference>
<gene>
    <name evidence="3" type="ORF">GCM10008960_17940</name>
</gene>
<dbReference type="SMART" id="SM00327">
    <property type="entry name" value="VWA"/>
    <property type="match status" value="1"/>
</dbReference>
<evidence type="ECO:0000313" key="4">
    <source>
        <dbReference type="Proteomes" id="UP000644548"/>
    </source>
</evidence>
<keyword evidence="4" id="KW-1185">Reference proteome</keyword>